<feature type="chain" id="PRO_5039077093" evidence="2">
    <location>
        <begin position="25"/>
        <end position="253"/>
    </location>
</feature>
<evidence type="ECO:0000256" key="1">
    <source>
        <dbReference type="SAM" id="MobiDB-lite"/>
    </source>
</evidence>
<dbReference type="AlphaFoldDB" id="A0A4R2ITL6"/>
<comment type="caution">
    <text evidence="4">The sequence shown here is derived from an EMBL/GenBank/DDBJ whole genome shotgun (WGS) entry which is preliminary data.</text>
</comment>
<feature type="domain" description="PknH-like extracellular" evidence="3">
    <location>
        <begin position="65"/>
        <end position="221"/>
    </location>
</feature>
<evidence type="ECO:0000256" key="2">
    <source>
        <dbReference type="SAM" id="SignalP"/>
    </source>
</evidence>
<dbReference type="Proteomes" id="UP000295573">
    <property type="component" value="Unassembled WGS sequence"/>
</dbReference>
<dbReference type="InterPro" id="IPR038232">
    <property type="entry name" value="PknH-like_Extracell_sf"/>
</dbReference>
<protein>
    <submittedName>
        <fullName evidence="4">PknH-like protein</fullName>
    </submittedName>
</protein>
<feature type="compositionally biased region" description="Low complexity" evidence="1">
    <location>
        <begin position="30"/>
        <end position="58"/>
    </location>
</feature>
<accession>A0A4R2ITL6</accession>
<reference evidence="4 5" key="1">
    <citation type="journal article" date="2015" name="Stand. Genomic Sci.">
        <title>Genomic Encyclopedia of Bacterial and Archaeal Type Strains, Phase III: the genomes of soil and plant-associated and newly described type strains.</title>
        <authorList>
            <person name="Whitman W.B."/>
            <person name="Woyke T."/>
            <person name="Klenk H.P."/>
            <person name="Zhou Y."/>
            <person name="Lilburn T.G."/>
            <person name="Beck B.J."/>
            <person name="De Vos P."/>
            <person name="Vandamme P."/>
            <person name="Eisen J.A."/>
            <person name="Garrity G."/>
            <person name="Hugenholtz P."/>
            <person name="Kyrpides N.C."/>
        </authorList>
    </citation>
    <scope>NUCLEOTIDE SEQUENCE [LARGE SCALE GENOMIC DNA]</scope>
    <source>
        <strain evidence="4 5">VKM Ac-2541</strain>
    </source>
</reference>
<feature type="region of interest" description="Disordered" evidence="1">
    <location>
        <begin position="26"/>
        <end position="64"/>
    </location>
</feature>
<evidence type="ECO:0000313" key="4">
    <source>
        <dbReference type="EMBL" id="TCO48644.1"/>
    </source>
</evidence>
<dbReference type="Pfam" id="PF14032">
    <property type="entry name" value="PknH_C"/>
    <property type="match status" value="1"/>
</dbReference>
<dbReference type="EMBL" id="SLWR01000004">
    <property type="protein sequence ID" value="TCO48644.1"/>
    <property type="molecule type" value="Genomic_DNA"/>
</dbReference>
<name>A0A4R2ITL6_9ACTN</name>
<organism evidence="4 5">
    <name type="scientific">Kribbella antiqua</name>
    <dbReference type="NCBI Taxonomy" id="2512217"/>
    <lineage>
        <taxon>Bacteria</taxon>
        <taxon>Bacillati</taxon>
        <taxon>Actinomycetota</taxon>
        <taxon>Actinomycetes</taxon>
        <taxon>Propionibacteriales</taxon>
        <taxon>Kribbellaceae</taxon>
        <taxon>Kribbella</taxon>
    </lineage>
</organism>
<sequence>MRVKRSLVSAVLAAGLALSLVACNGDSKPDSASTPSATPTPTPTASSTTPTVAPTTPAAPKPRTKAELTKALLGLSDMPSGFAVDDSGDGEDDGSGISSTDSRCKEVVKLFNADTAPGSIATAGVVFSGGESGPFVQEDLDALPSAAAATALVNRAKAAIRSCKKVRLTLTGAGTSPARISEISTPKAGTARVGVRFAATSGPLEGFQVTFVIAALGDVVLGMSFDDPSLIGDGVTLAAAKANRTLGTAKAGT</sequence>
<feature type="signal peptide" evidence="2">
    <location>
        <begin position="1"/>
        <end position="24"/>
    </location>
</feature>
<dbReference type="Gene3D" id="3.40.1000.70">
    <property type="entry name" value="PknH-like extracellular domain"/>
    <property type="match status" value="1"/>
</dbReference>
<dbReference type="InterPro" id="IPR026954">
    <property type="entry name" value="PknH-like_Extracell"/>
</dbReference>
<feature type="region of interest" description="Disordered" evidence="1">
    <location>
        <begin position="80"/>
        <end position="100"/>
    </location>
</feature>
<proteinExistence type="predicted"/>
<dbReference type="PROSITE" id="PS51257">
    <property type="entry name" value="PROKAR_LIPOPROTEIN"/>
    <property type="match status" value="1"/>
</dbReference>
<gene>
    <name evidence="4" type="ORF">EV646_104466</name>
</gene>
<evidence type="ECO:0000259" key="3">
    <source>
        <dbReference type="Pfam" id="PF14032"/>
    </source>
</evidence>
<keyword evidence="5" id="KW-1185">Reference proteome</keyword>
<keyword evidence="2" id="KW-0732">Signal</keyword>
<evidence type="ECO:0000313" key="5">
    <source>
        <dbReference type="Proteomes" id="UP000295573"/>
    </source>
</evidence>